<keyword evidence="1" id="KW-1003">Cell membrane</keyword>
<comment type="function">
    <text evidence="1">Involved in the import of queuosine (Q) precursors, required for Q precursor salvage.</text>
</comment>
<dbReference type="NCBIfam" id="TIGR00697">
    <property type="entry name" value="queuosine precursor transporter"/>
    <property type="match status" value="1"/>
</dbReference>
<dbReference type="AlphaFoldDB" id="A0A0S7C4I0"/>
<keyword evidence="1" id="KW-0813">Transport</keyword>
<dbReference type="HAMAP" id="MF_02088">
    <property type="entry name" value="Q_prec_transport"/>
    <property type="match status" value="1"/>
</dbReference>
<comment type="similarity">
    <text evidence="1">Belongs to the vitamin uptake transporter (VUT/ECF) (TC 2.A.88) family. Q precursor transporter subfamily.</text>
</comment>
<keyword evidence="1" id="KW-1133">Transmembrane helix</keyword>
<feature type="transmembrane region" description="Helical" evidence="1">
    <location>
        <begin position="73"/>
        <end position="92"/>
    </location>
</feature>
<feature type="transmembrane region" description="Helical" evidence="1">
    <location>
        <begin position="179"/>
        <end position="203"/>
    </location>
</feature>
<feature type="transmembrane region" description="Helical" evidence="1">
    <location>
        <begin position="12"/>
        <end position="33"/>
    </location>
</feature>
<keyword evidence="3" id="KW-1185">Reference proteome</keyword>
<reference evidence="2" key="1">
    <citation type="journal article" date="2015" name="Genome Announc.">
        <title>Draft Genome Sequence of Bacteroidales Strain TBC1, a Novel Isolate from a Methanogenic Wastewater Treatment System.</title>
        <authorList>
            <person name="Tourlousse D.M."/>
            <person name="Matsuura N."/>
            <person name="Sun L."/>
            <person name="Toyonaga M."/>
            <person name="Kuroda K."/>
            <person name="Ohashi A."/>
            <person name="Cruz R."/>
            <person name="Yamaguchi T."/>
            <person name="Sekiguchi Y."/>
        </authorList>
    </citation>
    <scope>NUCLEOTIDE SEQUENCE [LARGE SCALE GENOMIC DNA]</scope>
    <source>
        <strain evidence="2">TBC1</strain>
    </source>
</reference>
<dbReference type="GO" id="GO:0005886">
    <property type="term" value="C:plasma membrane"/>
    <property type="evidence" value="ECO:0007669"/>
    <property type="project" value="UniProtKB-SubCell"/>
</dbReference>
<evidence type="ECO:0000313" key="2">
    <source>
        <dbReference type="EMBL" id="GAP44144.1"/>
    </source>
</evidence>
<sequence>MTDAEQSGKVHFRYFDVIMALFVAILLISNLASTKITSLWLFTFDGGTILFPLSYIFGDILTEVYGYQRSRKVIWTGFGAALLMSLVLWIVQELPPAADWPNQQAYETLLGFVPRIVLASLVAYFAGAFSNAYLMSKLKIRTKGKYLWVRTIGSTLLGEGIDTAIFCLIAFYGTMPDSLLISIIISNYIFKSGVEIVFTPLTYRIVAFLKKREQVDVFDTGISYNPFRYFVKE</sequence>
<feature type="transmembrane region" description="Helical" evidence="1">
    <location>
        <begin position="112"/>
        <end position="135"/>
    </location>
</feature>
<comment type="subcellular location">
    <subcellularLocation>
        <location evidence="1">Cell membrane</location>
        <topology evidence="1">Multi-pass membrane protein</topology>
    </subcellularLocation>
</comment>
<dbReference type="PANTHER" id="PTHR34300">
    <property type="entry name" value="QUEUOSINE PRECURSOR TRANSPORTER-RELATED"/>
    <property type="match status" value="1"/>
</dbReference>
<protein>
    <recommendedName>
        <fullName evidence="1">Probable queuosine precursor transporter</fullName>
        <shortName evidence="1">Q precursor transporter</shortName>
    </recommendedName>
</protein>
<feature type="transmembrane region" description="Helical" evidence="1">
    <location>
        <begin position="39"/>
        <end position="61"/>
    </location>
</feature>
<dbReference type="InterPro" id="IPR003744">
    <property type="entry name" value="YhhQ"/>
</dbReference>
<feature type="transmembrane region" description="Helical" evidence="1">
    <location>
        <begin position="147"/>
        <end position="173"/>
    </location>
</feature>
<accession>A0A0S7C4I0</accession>
<keyword evidence="1" id="KW-0472">Membrane</keyword>
<organism evidence="2">
    <name type="scientific">Lentimicrobium saccharophilum</name>
    <dbReference type="NCBI Taxonomy" id="1678841"/>
    <lineage>
        <taxon>Bacteria</taxon>
        <taxon>Pseudomonadati</taxon>
        <taxon>Bacteroidota</taxon>
        <taxon>Bacteroidia</taxon>
        <taxon>Bacteroidales</taxon>
        <taxon>Lentimicrobiaceae</taxon>
        <taxon>Lentimicrobium</taxon>
    </lineage>
</organism>
<gene>
    <name evidence="2" type="ORF">TBC1_112305</name>
</gene>
<name>A0A0S7C4I0_9BACT</name>
<proteinExistence type="inferred from homology"/>
<dbReference type="RefSeq" id="WP_062042432.1">
    <property type="nucleotide sequence ID" value="NZ_DF968182.1"/>
</dbReference>
<dbReference type="PATRIC" id="fig|1678841.3.peg.2580"/>
<dbReference type="PANTHER" id="PTHR34300:SF2">
    <property type="entry name" value="QUEUOSINE PRECURSOR TRANSPORTER-RELATED"/>
    <property type="match status" value="1"/>
</dbReference>
<dbReference type="GO" id="GO:0022857">
    <property type="term" value="F:transmembrane transporter activity"/>
    <property type="evidence" value="ECO:0007669"/>
    <property type="project" value="UniProtKB-UniRule"/>
</dbReference>
<evidence type="ECO:0000256" key="1">
    <source>
        <dbReference type="HAMAP-Rule" id="MF_02088"/>
    </source>
</evidence>
<dbReference type="STRING" id="1678841.TBC1_112305"/>
<dbReference type="Pfam" id="PF02592">
    <property type="entry name" value="Vut_1"/>
    <property type="match status" value="1"/>
</dbReference>
<evidence type="ECO:0000313" key="3">
    <source>
        <dbReference type="Proteomes" id="UP000053091"/>
    </source>
</evidence>
<dbReference type="EMBL" id="DF968182">
    <property type="protein sequence ID" value="GAP44144.1"/>
    <property type="molecule type" value="Genomic_DNA"/>
</dbReference>
<dbReference type="OrthoDB" id="9805479at2"/>
<dbReference type="Proteomes" id="UP000053091">
    <property type="component" value="Unassembled WGS sequence"/>
</dbReference>
<keyword evidence="1" id="KW-0812">Transmembrane</keyword>